<dbReference type="Proteomes" id="UP000492821">
    <property type="component" value="Unassembled WGS sequence"/>
</dbReference>
<dbReference type="WBParaSite" id="Pan_g14028.t1">
    <property type="protein sequence ID" value="Pan_g14028.t1"/>
    <property type="gene ID" value="Pan_g14028"/>
</dbReference>
<dbReference type="Gene3D" id="3.90.25.10">
    <property type="entry name" value="UDP-galactose 4-epimerase, domain 1"/>
    <property type="match status" value="1"/>
</dbReference>
<dbReference type="Gene3D" id="3.40.50.720">
    <property type="entry name" value="NAD(P)-binding Rossmann-like Domain"/>
    <property type="match status" value="2"/>
</dbReference>
<dbReference type="GO" id="GO:0003824">
    <property type="term" value="F:catalytic activity"/>
    <property type="evidence" value="ECO:0007669"/>
    <property type="project" value="UniProtKB-ARBA"/>
</dbReference>
<reference evidence="3" key="2">
    <citation type="submission" date="2020-10" db="UniProtKB">
        <authorList>
            <consortium name="WormBaseParasite"/>
        </authorList>
    </citation>
    <scope>IDENTIFICATION</scope>
</reference>
<keyword evidence="2" id="KW-1185">Reference proteome</keyword>
<dbReference type="SUPFAM" id="SSF51735">
    <property type="entry name" value="NAD(P)-binding Rossmann-fold domains"/>
    <property type="match status" value="2"/>
</dbReference>
<proteinExistence type="predicted"/>
<reference evidence="2" key="1">
    <citation type="journal article" date="2013" name="Genetics">
        <title>The draft genome and transcriptome of Panagrellus redivivus are shaped by the harsh demands of a free-living lifestyle.</title>
        <authorList>
            <person name="Srinivasan J."/>
            <person name="Dillman A.R."/>
            <person name="Macchietto M.G."/>
            <person name="Heikkinen L."/>
            <person name="Lakso M."/>
            <person name="Fracchia K.M."/>
            <person name="Antoshechkin I."/>
            <person name="Mortazavi A."/>
            <person name="Wong G."/>
            <person name="Sternberg P.W."/>
        </authorList>
    </citation>
    <scope>NUCLEOTIDE SEQUENCE [LARGE SCALE GENOMIC DNA]</scope>
    <source>
        <strain evidence="2">MT8872</strain>
    </source>
</reference>
<accession>A0A7E4UY50</accession>
<evidence type="ECO:0000313" key="3">
    <source>
        <dbReference type="WBParaSite" id="Pan_g14028.t1"/>
    </source>
</evidence>
<evidence type="ECO:0000259" key="1">
    <source>
        <dbReference type="Pfam" id="PF16363"/>
    </source>
</evidence>
<feature type="domain" description="NAD(P)-binding" evidence="1">
    <location>
        <begin position="10"/>
        <end position="322"/>
    </location>
</feature>
<sequence>MTTHTPKNVLITGGCGFIGANFVNYIHSAWPTANFVNIDKLILNSDVNYVAPEVRASPRYELVLADIRNADVVHRVLTEKAIDTVIHFAADCTSTRCYAEPCEALENNVVAYIQLLETVYLYGGVKKFIHISTDEVYGDSGLGDDEIPKTEAELMYPGNPYAGTKAAAEAYARLYQQAYQLPITILRINNIYGPNQWDVKLVPRFIDVARKQQKFTVQGSGKQLRSWLYVDDAANGIRLVAEKGLVGELYNLGTYYEKNVLELAHSVQAEVDKQLGRTPNPVEFVSIPDRPYNDMRYLIDISKAKTDLNWEPVIPFEDGLARVVKAALAPHTPVKMTVSIFGGNGWVGKHVQRLLTDRGIPFKLAKTKVGFNTEEEIEAELNTLNTTHVLCCTGRTHGGGIKTIEYLEGGADKAYENVRDNLYCPVLLAHISSKLGLHYSYIGTGYLFAYDQEHPIGGKQFLDDDLPTFFGNSYSVVKGFTDRMVNALPYLELINARITLPLSFELNEDRNLLAKIIHYNQIFDIPVSLTVVDDCFPALFDLMERRYGGSLNLVNPGPLSLHNILQLYKEIVDPNLHPYEVVGADSEKGKQLLATKGNCALDTARLKSLYPAIKSTTDALRHGLSGLVKP</sequence>
<organism evidence="2 3">
    <name type="scientific">Panagrellus redivivus</name>
    <name type="common">Microworm</name>
    <dbReference type="NCBI Taxonomy" id="6233"/>
    <lineage>
        <taxon>Eukaryota</taxon>
        <taxon>Metazoa</taxon>
        <taxon>Ecdysozoa</taxon>
        <taxon>Nematoda</taxon>
        <taxon>Chromadorea</taxon>
        <taxon>Rhabditida</taxon>
        <taxon>Tylenchina</taxon>
        <taxon>Panagrolaimomorpha</taxon>
        <taxon>Panagrolaimoidea</taxon>
        <taxon>Panagrolaimidae</taxon>
        <taxon>Panagrellus</taxon>
    </lineage>
</organism>
<protein>
    <submittedName>
        <fullName evidence="3">NAD(P)-bd_dom domain-containing protein</fullName>
    </submittedName>
</protein>
<dbReference type="InterPro" id="IPR036291">
    <property type="entry name" value="NAD(P)-bd_dom_sf"/>
</dbReference>
<dbReference type="InterPro" id="IPR016040">
    <property type="entry name" value="NAD(P)-bd_dom"/>
</dbReference>
<dbReference type="Pfam" id="PF16363">
    <property type="entry name" value="GDP_Man_Dehyd"/>
    <property type="match status" value="1"/>
</dbReference>
<name>A0A7E4UY50_PANRE</name>
<dbReference type="AlphaFoldDB" id="A0A7E4UY50"/>
<dbReference type="PANTHER" id="PTHR43000">
    <property type="entry name" value="DTDP-D-GLUCOSE 4,6-DEHYDRATASE-RELATED"/>
    <property type="match status" value="1"/>
</dbReference>
<evidence type="ECO:0000313" key="2">
    <source>
        <dbReference type="Proteomes" id="UP000492821"/>
    </source>
</evidence>